<dbReference type="OrthoDB" id="1495225at2"/>
<proteinExistence type="predicted"/>
<dbReference type="NCBIfam" id="NF033536">
    <property type="entry name" value="lasso_PqqD_Bac"/>
    <property type="match status" value="1"/>
</dbReference>
<evidence type="ECO:0000313" key="2">
    <source>
        <dbReference type="Proteomes" id="UP000192738"/>
    </source>
</evidence>
<dbReference type="Gene3D" id="1.10.10.1150">
    <property type="entry name" value="Coenzyme PQQ synthesis protein D (PqqD)"/>
    <property type="match status" value="1"/>
</dbReference>
<dbReference type="EMBL" id="FWXI01000016">
    <property type="protein sequence ID" value="SMC98173.1"/>
    <property type="molecule type" value="Genomic_DNA"/>
</dbReference>
<dbReference type="InterPro" id="IPR008792">
    <property type="entry name" value="PQQD"/>
</dbReference>
<accession>A0A1W2DL70</accession>
<dbReference type="InterPro" id="IPR041881">
    <property type="entry name" value="PqqD_sf"/>
</dbReference>
<sequence>MVLPKEILDDTIVVQAPGLIAADMDGETVMLNIEKGTYFGLDGIGSRIWELIEKPHTVRMVVVGLLKEYDVEEKTCQDDVLTFLNQLFAQGLIQID</sequence>
<dbReference type="Pfam" id="PF05402">
    <property type="entry name" value="PqqD"/>
    <property type="match status" value="1"/>
</dbReference>
<gene>
    <name evidence="1" type="ORF">SAMN04488500_116113</name>
</gene>
<organism evidence="1 2">
    <name type="scientific">Sporomusa malonica</name>
    <dbReference type="NCBI Taxonomy" id="112901"/>
    <lineage>
        <taxon>Bacteria</taxon>
        <taxon>Bacillati</taxon>
        <taxon>Bacillota</taxon>
        <taxon>Negativicutes</taxon>
        <taxon>Selenomonadales</taxon>
        <taxon>Sporomusaceae</taxon>
        <taxon>Sporomusa</taxon>
    </lineage>
</organism>
<dbReference type="Proteomes" id="UP000192738">
    <property type="component" value="Unassembled WGS sequence"/>
</dbReference>
<keyword evidence="2" id="KW-1185">Reference proteome</keyword>
<protein>
    <submittedName>
        <fullName evidence="1">Coenzyme PQQ synthesis protein D (PqqD)</fullName>
    </submittedName>
</protein>
<name>A0A1W2DL70_9FIRM</name>
<dbReference type="AlphaFoldDB" id="A0A1W2DL70"/>
<dbReference type="RefSeq" id="WP_139796291.1">
    <property type="nucleotide sequence ID" value="NZ_CP155572.1"/>
</dbReference>
<reference evidence="1 2" key="1">
    <citation type="submission" date="2017-04" db="EMBL/GenBank/DDBJ databases">
        <authorList>
            <person name="Afonso C.L."/>
            <person name="Miller P.J."/>
            <person name="Scott M.A."/>
            <person name="Spackman E."/>
            <person name="Goraichik I."/>
            <person name="Dimitrov K.M."/>
            <person name="Suarez D.L."/>
            <person name="Swayne D.E."/>
        </authorList>
    </citation>
    <scope>NUCLEOTIDE SEQUENCE [LARGE SCALE GENOMIC DNA]</scope>
    <source>
        <strain evidence="1 2">DSM 5090</strain>
    </source>
</reference>
<evidence type="ECO:0000313" key="1">
    <source>
        <dbReference type="EMBL" id="SMC98173.1"/>
    </source>
</evidence>
<dbReference type="STRING" id="112901.SAMN04488500_116113"/>